<dbReference type="PANTHER" id="PTHR43033">
    <property type="entry name" value="TRNA(ILE)-LYSIDINE SYNTHASE-RELATED"/>
    <property type="match status" value="1"/>
</dbReference>
<dbReference type="Gene3D" id="3.40.50.620">
    <property type="entry name" value="HUPs"/>
    <property type="match status" value="1"/>
</dbReference>
<evidence type="ECO:0000256" key="4">
    <source>
        <dbReference type="ARBA" id="ARBA00022840"/>
    </source>
</evidence>
<accession>A0A1C9C8R7</accession>
<proteinExistence type="inferred from homology"/>
<reference evidence="8" key="1">
    <citation type="journal article" date="2016" name="BMC Biol.">
        <title>Parallel evolution of highly conserved plastid genome architecture in red seaweeds and seed plants.</title>
        <authorList>
            <person name="Lee J."/>
            <person name="Cho C.H."/>
            <person name="Park S.I."/>
            <person name="Choi J.W."/>
            <person name="Song H.S."/>
            <person name="West J.A."/>
            <person name="Bhattacharya D."/>
            <person name="Yoon H.S."/>
        </authorList>
    </citation>
    <scope>NUCLEOTIDE SEQUENCE</scope>
</reference>
<dbReference type="InterPro" id="IPR012094">
    <property type="entry name" value="tRNA_Ile_lys_synt"/>
</dbReference>
<evidence type="ECO:0000256" key="5">
    <source>
        <dbReference type="ARBA" id="ARBA00048539"/>
    </source>
</evidence>
<keyword evidence="8" id="KW-0934">Plastid</keyword>
<keyword evidence="1 6" id="KW-0436">Ligase</keyword>
<dbReference type="PANTHER" id="PTHR43033:SF1">
    <property type="entry name" value="TRNA(ILE)-LYSIDINE SYNTHASE-RELATED"/>
    <property type="match status" value="1"/>
</dbReference>
<evidence type="ECO:0000259" key="7">
    <source>
        <dbReference type="Pfam" id="PF01171"/>
    </source>
</evidence>
<gene>
    <name evidence="6 8" type="primary">tilS</name>
    <name evidence="8" type="ORF">Schim_092</name>
</gene>
<dbReference type="InterPro" id="IPR012795">
    <property type="entry name" value="tRNA_Ile_lys_synt_N"/>
</dbReference>
<feature type="domain" description="tRNA(Ile)-lysidine/2-thiocytidine synthase N-terminal" evidence="7">
    <location>
        <begin position="25"/>
        <end position="206"/>
    </location>
</feature>
<dbReference type="SUPFAM" id="SSF82829">
    <property type="entry name" value="MesJ substrate recognition domain-like"/>
    <property type="match status" value="1"/>
</dbReference>
<evidence type="ECO:0000256" key="6">
    <source>
        <dbReference type="HAMAP-Rule" id="MF_01161"/>
    </source>
</evidence>
<dbReference type="Pfam" id="PF01171">
    <property type="entry name" value="ATP_bind_3"/>
    <property type="match status" value="1"/>
</dbReference>
<dbReference type="HAMAP" id="MF_01161">
    <property type="entry name" value="tRNA_Ile_lys_synt"/>
    <property type="match status" value="1"/>
</dbReference>
<dbReference type="EC" id="6.3.4.19" evidence="6"/>
<organism evidence="8">
    <name type="scientific">Schimmelmannia schousboei</name>
    <dbReference type="NCBI Taxonomy" id="173468"/>
    <lineage>
        <taxon>Eukaryota</taxon>
        <taxon>Rhodophyta</taxon>
        <taxon>Florideophyceae</taxon>
        <taxon>Rhodymeniophycidae</taxon>
        <taxon>Acrosymphytales</taxon>
        <taxon>Schimmelmanniaceae</taxon>
        <taxon>Schimmelmannia</taxon>
    </lineage>
</organism>
<evidence type="ECO:0000256" key="2">
    <source>
        <dbReference type="ARBA" id="ARBA00022694"/>
    </source>
</evidence>
<keyword evidence="4 6" id="KW-0067">ATP-binding</keyword>
<dbReference type="GO" id="GO:0005524">
    <property type="term" value="F:ATP binding"/>
    <property type="evidence" value="ECO:0007669"/>
    <property type="project" value="UniProtKB-UniRule"/>
</dbReference>
<dbReference type="RefSeq" id="YP_009295838.1">
    <property type="nucleotide sequence ID" value="NC_031168.1"/>
</dbReference>
<dbReference type="InterPro" id="IPR014729">
    <property type="entry name" value="Rossmann-like_a/b/a_fold"/>
</dbReference>
<dbReference type="NCBIfam" id="TIGR02432">
    <property type="entry name" value="lysidine_TilS_N"/>
    <property type="match status" value="1"/>
</dbReference>
<keyword evidence="3 6" id="KW-0547">Nucleotide-binding</keyword>
<name>A0A1C9C8R7_9FLOR</name>
<feature type="binding site" evidence="6">
    <location>
        <begin position="30"/>
        <end position="35"/>
    </location>
    <ligand>
        <name>ATP</name>
        <dbReference type="ChEBI" id="CHEBI:30616"/>
    </ligand>
</feature>
<evidence type="ECO:0000256" key="3">
    <source>
        <dbReference type="ARBA" id="ARBA00022741"/>
    </source>
</evidence>
<sequence length="286" mass="34251">MHTYLHIHFNKTIKKILNNNTLNMVLIAISGGQDSMCLIQLMEDFKKNYQNIYSINIEYIYIDHQWKKDSKSQIQHLINFIKNKQSSISIYQIKYITASELTARYLRYKTLINHALKHKHMTILTAHSQTDKIETFFQQLMRGTSIDGATSLSNCRNIHKQLKIFRPLIDINRVDINWFCRKFYLPIWSDITNYDNNINRNRLRNEFIPYLRKYFMQNLEHQINTFLETCNIDNEYIKQNTIKLYLISRHKNNIALNYSLIKKQHIAIQARALQLFFLSSSKCIFK</sequence>
<comment type="catalytic activity">
    <reaction evidence="5 6">
        <text>cytidine(34) in tRNA(Ile2) + L-lysine + ATP = lysidine(34) in tRNA(Ile2) + AMP + diphosphate + H(+)</text>
        <dbReference type="Rhea" id="RHEA:43744"/>
        <dbReference type="Rhea" id="RHEA-COMP:10625"/>
        <dbReference type="Rhea" id="RHEA-COMP:10670"/>
        <dbReference type="ChEBI" id="CHEBI:15378"/>
        <dbReference type="ChEBI" id="CHEBI:30616"/>
        <dbReference type="ChEBI" id="CHEBI:32551"/>
        <dbReference type="ChEBI" id="CHEBI:33019"/>
        <dbReference type="ChEBI" id="CHEBI:82748"/>
        <dbReference type="ChEBI" id="CHEBI:83665"/>
        <dbReference type="ChEBI" id="CHEBI:456215"/>
        <dbReference type="EC" id="6.3.4.19"/>
    </reaction>
</comment>
<dbReference type="EMBL" id="KX284711">
    <property type="protein sequence ID" value="AOM64773.1"/>
    <property type="molecule type" value="Genomic_DNA"/>
</dbReference>
<comment type="domain">
    <text evidence="6">The N-terminal region contains the highly conserved SGGXDS motif, predicted to be a P-loop motif involved in ATP binding.</text>
</comment>
<dbReference type="AlphaFoldDB" id="A0A1C9C8R7"/>
<comment type="function">
    <text evidence="6">Ligates lysine onto the cytidine present at position 34 of the AUA codon-specific tRNA(Ile) that contains the anticodon CAU, in an ATP-dependent manner. Cytidine is converted to lysidine, thus changing the amino acid specificity of the tRNA from methionine to isoleucine.</text>
</comment>
<evidence type="ECO:0000256" key="1">
    <source>
        <dbReference type="ARBA" id="ARBA00022598"/>
    </source>
</evidence>
<evidence type="ECO:0000313" key="8">
    <source>
        <dbReference type="EMBL" id="AOM64773.1"/>
    </source>
</evidence>
<geneLocation type="plastid" evidence="8"/>
<dbReference type="SUPFAM" id="SSF52402">
    <property type="entry name" value="Adenine nucleotide alpha hydrolases-like"/>
    <property type="match status" value="1"/>
</dbReference>
<dbReference type="GO" id="GO:0006400">
    <property type="term" value="P:tRNA modification"/>
    <property type="evidence" value="ECO:0007669"/>
    <property type="project" value="UniProtKB-UniRule"/>
</dbReference>
<protein>
    <recommendedName>
        <fullName evidence="6">tRNA(Ile)-lysidine synthase</fullName>
        <ecNumber evidence="6">6.3.4.19</ecNumber>
    </recommendedName>
    <alternativeName>
        <fullName evidence="6">tRNA(Ile)-2-lysyl-cytidine synthase</fullName>
    </alternativeName>
    <alternativeName>
        <fullName evidence="6">tRNA(Ile)-lysidine synthetase</fullName>
    </alternativeName>
</protein>
<dbReference type="GeneID" id="29071346"/>
<comment type="similarity">
    <text evidence="6">Belongs to the tRNA(Ile)-lysidine synthase family.</text>
</comment>
<dbReference type="CDD" id="cd01992">
    <property type="entry name" value="TilS_N"/>
    <property type="match status" value="1"/>
</dbReference>
<dbReference type="InterPro" id="IPR011063">
    <property type="entry name" value="TilS/TtcA_N"/>
</dbReference>
<keyword evidence="2 6" id="KW-0819">tRNA processing</keyword>
<dbReference type="GO" id="GO:0032267">
    <property type="term" value="F:tRNA(Ile)-lysidine synthase activity"/>
    <property type="evidence" value="ECO:0007669"/>
    <property type="project" value="UniProtKB-EC"/>
</dbReference>